<sequence>MPVCEYRYEHPPKVALWNACGNLIIIIFFM</sequence>
<evidence type="ECO:0000313" key="1">
    <source>
        <dbReference type="EMBL" id="DAF86961.1"/>
    </source>
</evidence>
<proteinExistence type="predicted"/>
<organism evidence="1">
    <name type="scientific">Siphoviridae sp. ctvBz3</name>
    <dbReference type="NCBI Taxonomy" id="2825720"/>
    <lineage>
        <taxon>Viruses</taxon>
        <taxon>Duplodnaviria</taxon>
        <taxon>Heunggongvirae</taxon>
        <taxon>Uroviricota</taxon>
        <taxon>Caudoviricetes</taxon>
    </lineage>
</organism>
<accession>A0A8S5TXP2</accession>
<protein>
    <submittedName>
        <fullName evidence="1">Uncharacterized protein</fullName>
    </submittedName>
</protein>
<name>A0A8S5TXP2_9CAUD</name>
<dbReference type="EMBL" id="BK015955">
    <property type="protein sequence ID" value="DAF86961.1"/>
    <property type="molecule type" value="Genomic_DNA"/>
</dbReference>
<reference evidence="1" key="1">
    <citation type="journal article" date="2021" name="Proc. Natl. Acad. Sci. U.S.A.">
        <title>A Catalog of Tens of Thousands of Viruses from Human Metagenomes Reveals Hidden Associations with Chronic Diseases.</title>
        <authorList>
            <person name="Tisza M.J."/>
            <person name="Buck C.B."/>
        </authorList>
    </citation>
    <scope>NUCLEOTIDE SEQUENCE</scope>
    <source>
        <strain evidence="1">CtvBz3</strain>
    </source>
</reference>